<dbReference type="InterPro" id="IPR046528">
    <property type="entry name" value="DUF6593"/>
</dbReference>
<protein>
    <recommendedName>
        <fullName evidence="1">DUF6593 domain-containing protein</fullName>
    </recommendedName>
</protein>
<feature type="domain" description="DUF6593" evidence="1">
    <location>
        <begin position="25"/>
        <end position="177"/>
    </location>
</feature>
<keyword evidence="3" id="KW-1185">Reference proteome</keyword>
<gene>
    <name evidence="2" type="ORF">JAAARDRAFT_78330</name>
</gene>
<dbReference type="HOGENOM" id="CLU_084280_2_0_1"/>
<name>A0A067Q5E0_9AGAM</name>
<dbReference type="OrthoDB" id="3256331at2759"/>
<evidence type="ECO:0000259" key="1">
    <source>
        <dbReference type="Pfam" id="PF20236"/>
    </source>
</evidence>
<sequence>MESQITLVDPSLLNQGQIVLVFDKDSMKNATISLNETRRPLYTIHTNRDHDRTEVRSVYSDTPLAVITRSTFFPDKVSLRGAEPVRLGRWLKTHGTSEFPITIEVEGRNYLWRTNAIHQLALFAEDDPYTPLAWFIKARRTPSGITSPPYFVLTPEIDEIRDDIVASLVVVEQKVRMVVKHELLAINIGIAKGRSGLPEAAPTGSF</sequence>
<evidence type="ECO:0000313" key="2">
    <source>
        <dbReference type="EMBL" id="KDQ58707.1"/>
    </source>
</evidence>
<dbReference type="Pfam" id="PF20236">
    <property type="entry name" value="DUF6593"/>
    <property type="match status" value="1"/>
</dbReference>
<dbReference type="AlphaFoldDB" id="A0A067Q5E0"/>
<proteinExistence type="predicted"/>
<dbReference type="Proteomes" id="UP000027265">
    <property type="component" value="Unassembled WGS sequence"/>
</dbReference>
<organism evidence="2 3">
    <name type="scientific">Jaapia argillacea MUCL 33604</name>
    <dbReference type="NCBI Taxonomy" id="933084"/>
    <lineage>
        <taxon>Eukaryota</taxon>
        <taxon>Fungi</taxon>
        <taxon>Dikarya</taxon>
        <taxon>Basidiomycota</taxon>
        <taxon>Agaricomycotina</taxon>
        <taxon>Agaricomycetes</taxon>
        <taxon>Agaricomycetidae</taxon>
        <taxon>Jaapiales</taxon>
        <taxon>Jaapiaceae</taxon>
        <taxon>Jaapia</taxon>
    </lineage>
</organism>
<reference evidence="3" key="1">
    <citation type="journal article" date="2014" name="Proc. Natl. Acad. Sci. U.S.A.">
        <title>Extensive sampling of basidiomycete genomes demonstrates inadequacy of the white-rot/brown-rot paradigm for wood decay fungi.</title>
        <authorList>
            <person name="Riley R."/>
            <person name="Salamov A.A."/>
            <person name="Brown D.W."/>
            <person name="Nagy L.G."/>
            <person name="Floudas D."/>
            <person name="Held B.W."/>
            <person name="Levasseur A."/>
            <person name="Lombard V."/>
            <person name="Morin E."/>
            <person name="Otillar R."/>
            <person name="Lindquist E.A."/>
            <person name="Sun H."/>
            <person name="LaButti K.M."/>
            <person name="Schmutz J."/>
            <person name="Jabbour D."/>
            <person name="Luo H."/>
            <person name="Baker S.E."/>
            <person name="Pisabarro A.G."/>
            <person name="Walton J.D."/>
            <person name="Blanchette R.A."/>
            <person name="Henrissat B."/>
            <person name="Martin F."/>
            <person name="Cullen D."/>
            <person name="Hibbett D.S."/>
            <person name="Grigoriev I.V."/>
        </authorList>
    </citation>
    <scope>NUCLEOTIDE SEQUENCE [LARGE SCALE GENOMIC DNA]</scope>
    <source>
        <strain evidence="3">MUCL 33604</strain>
    </source>
</reference>
<dbReference type="EMBL" id="KL197717">
    <property type="protein sequence ID" value="KDQ58707.1"/>
    <property type="molecule type" value="Genomic_DNA"/>
</dbReference>
<dbReference type="InParanoid" id="A0A067Q5E0"/>
<evidence type="ECO:0000313" key="3">
    <source>
        <dbReference type="Proteomes" id="UP000027265"/>
    </source>
</evidence>
<accession>A0A067Q5E0</accession>